<accession>A0A364LIC8</accession>
<sequence>MTMPAKTKEERTLTVAIQYIDLILKTLEDPDLLTKALNGTEGLRLQEGNRKIQLESLDLNPFFTEKGTLKDKYVLNRIDEFLQKIPLSPQITDRDRFQIYGLTFTLPAFMHEQLLPDWRSLGLTTESTEIQEWNALFELYRTEAPKAVYEALQAVKSLDDFKNQLVTVKAQLEQQLNSIISIAETKNPQLLLNRENLKIKEEIIPGNKLQIVKDSERDLTFNGQTFVLNNTTAISDLVKVLEISEAQALVLVQAQSQHIAYGVDYSIVHLKAPLDERGIGVWWNKDSGNWNIEKKDDEFTQTYTRRGIQFRDFYGVLLHEIDAELTIRYNFNSETGLWDRNDAVHFSGSDSAKEFMTQLMNAEHFDINGRPELKPLVPYQFPKINKLLDFYLYDRENFAQRLNRHLPEHSEAIVAFLRNLEEKLATKSLSLTDFVNNNEPKALHEFFKANPEIKELLGEGEFVVSQLQEKEALLMPAPKVDIIVWKYEALRDIPYASETRFNKYLPHIGKTLPAKEVLDALNTHAADLDKPENAWKLDKMIALWKLAYPDQMNLPDEDIRFIILNHNQFSSIANRSPEVFDQLMTHLIMFKDAQSKEVPSQLSYKVLITQLSSMVDALPADLARDFIELYKENILKDNILMQEALVAANIPPSNPLSELAKEYDVFVSHSVSTVHQFEKEEANQKLFFDALIKLRGRAESSEVNSKDRMIIREMADKLTIHGMNYFSGQAHDKKDLQAFRKTAVTMIETAEDQLSSKSKNWFGRQFQKLLSWIGQYFPSLKPKETKAEQTVSSVKDSMKFLSFKEQIKETKGDDSKRDDSSPANVM</sequence>
<evidence type="ECO:0000256" key="1">
    <source>
        <dbReference type="SAM" id="MobiDB-lite"/>
    </source>
</evidence>
<dbReference type="Proteomes" id="UP000249458">
    <property type="component" value="Unassembled WGS sequence"/>
</dbReference>
<dbReference type="AlphaFoldDB" id="A0A364LIC8"/>
<reference evidence="2 3" key="1">
    <citation type="submission" date="2017-02" db="EMBL/GenBank/DDBJ databases">
        <title>Legionella quilivanii strain from human: case report and whole genome sequencing analysis.</title>
        <authorList>
            <person name="Lalancette C."/>
            <person name="Leduc J.-M."/>
            <person name="Levesque S."/>
            <person name="Fournier E."/>
            <person name="Saoud J."/>
            <person name="Faucher S.P."/>
            <person name="Bernard K."/>
            <person name="Martineau C."/>
            <person name="Longtin J."/>
        </authorList>
    </citation>
    <scope>NUCLEOTIDE SEQUENCE [LARGE SCALE GENOMIC DNA]</scope>
    <source>
        <strain evidence="2 3">ID143958</strain>
    </source>
</reference>
<feature type="compositionally biased region" description="Basic and acidic residues" evidence="1">
    <location>
        <begin position="806"/>
        <end position="820"/>
    </location>
</feature>
<organism evidence="2 3">
    <name type="scientific">Legionella quinlivanii</name>
    <dbReference type="NCBI Taxonomy" id="45073"/>
    <lineage>
        <taxon>Bacteria</taxon>
        <taxon>Pseudomonadati</taxon>
        <taxon>Pseudomonadota</taxon>
        <taxon>Gammaproteobacteria</taxon>
        <taxon>Legionellales</taxon>
        <taxon>Legionellaceae</taxon>
        <taxon>Legionella</taxon>
    </lineage>
</organism>
<name>A0A364LIC8_9GAMM</name>
<gene>
    <name evidence="2" type="ORF">B1207_08530</name>
</gene>
<evidence type="ECO:0000313" key="3">
    <source>
        <dbReference type="Proteomes" id="UP000249458"/>
    </source>
</evidence>
<feature type="region of interest" description="Disordered" evidence="1">
    <location>
        <begin position="806"/>
        <end position="826"/>
    </location>
</feature>
<comment type="caution">
    <text evidence="2">The sequence shown here is derived from an EMBL/GenBank/DDBJ whole genome shotgun (WGS) entry which is preliminary data.</text>
</comment>
<proteinExistence type="predicted"/>
<evidence type="ECO:0000313" key="2">
    <source>
        <dbReference type="EMBL" id="RAP36188.1"/>
    </source>
</evidence>
<protein>
    <submittedName>
        <fullName evidence="2">Uncharacterized protein</fullName>
    </submittedName>
</protein>
<dbReference type="EMBL" id="MVJN01000006">
    <property type="protein sequence ID" value="RAP36188.1"/>
    <property type="molecule type" value="Genomic_DNA"/>
</dbReference>